<keyword evidence="3 5" id="KW-0560">Oxidoreductase</keyword>
<dbReference type="PANTHER" id="PTHR11592:SF78">
    <property type="entry name" value="GLUTATHIONE PEROXIDASE"/>
    <property type="match status" value="1"/>
</dbReference>
<dbReference type="InterPro" id="IPR036249">
    <property type="entry name" value="Thioredoxin-like_sf"/>
</dbReference>
<comment type="caution">
    <text evidence="7">The sequence shown here is derived from an EMBL/GenBank/DDBJ whole genome shotgun (WGS) entry which is preliminary data.</text>
</comment>
<dbReference type="CDD" id="cd00340">
    <property type="entry name" value="GSH_Peroxidase"/>
    <property type="match status" value="1"/>
</dbReference>
<name>A0ABR2VUU8_9FUNG</name>
<dbReference type="PROSITE" id="PS51352">
    <property type="entry name" value="THIOREDOXIN_2"/>
    <property type="match status" value="1"/>
</dbReference>
<evidence type="ECO:0000256" key="1">
    <source>
        <dbReference type="ARBA" id="ARBA00006926"/>
    </source>
</evidence>
<evidence type="ECO:0000256" key="3">
    <source>
        <dbReference type="ARBA" id="ARBA00023002"/>
    </source>
</evidence>
<dbReference type="PRINTS" id="PR01011">
    <property type="entry name" value="GLUTPROXDASE"/>
</dbReference>
<dbReference type="PANTHER" id="PTHR11592">
    <property type="entry name" value="GLUTATHIONE PEROXIDASE"/>
    <property type="match status" value="1"/>
</dbReference>
<dbReference type="SUPFAM" id="SSF52833">
    <property type="entry name" value="Thioredoxin-like"/>
    <property type="match status" value="1"/>
</dbReference>
<accession>A0ABR2VUU8</accession>
<dbReference type="PROSITE" id="PS00460">
    <property type="entry name" value="GLUTATHIONE_PEROXID_1"/>
    <property type="match status" value="1"/>
</dbReference>
<sequence length="163" mass="18413">MSNTVYDFSATTAQGKTIHFSELKGSVVIFVNVASKCGLTPQYEGLEELYQKHKEQGLMIFGFPCNQFKDQEPGSEEEIQSFCQLNYGVTFPIMKKINVNGDEAHPLYKFLSSGKAIRWNFEKFIIDKDGKLVARFDPKIKPEGIKSTVEFLLSESGIQKSKL</sequence>
<evidence type="ECO:0000256" key="2">
    <source>
        <dbReference type="ARBA" id="ARBA00022559"/>
    </source>
</evidence>
<dbReference type="Gene3D" id="3.40.30.10">
    <property type="entry name" value="Glutaredoxin"/>
    <property type="match status" value="1"/>
</dbReference>
<evidence type="ECO:0000313" key="8">
    <source>
        <dbReference type="Proteomes" id="UP001479436"/>
    </source>
</evidence>
<feature type="domain" description="Thioredoxin" evidence="6">
    <location>
        <begin position="1"/>
        <end position="154"/>
    </location>
</feature>
<evidence type="ECO:0000256" key="4">
    <source>
        <dbReference type="ARBA" id="ARBA00049091"/>
    </source>
</evidence>
<dbReference type="Pfam" id="PF00255">
    <property type="entry name" value="GSHPx"/>
    <property type="match status" value="1"/>
</dbReference>
<evidence type="ECO:0000313" key="7">
    <source>
        <dbReference type="EMBL" id="KAK9703024.1"/>
    </source>
</evidence>
<dbReference type="Proteomes" id="UP001479436">
    <property type="component" value="Unassembled WGS sequence"/>
</dbReference>
<dbReference type="InterPro" id="IPR000889">
    <property type="entry name" value="Glutathione_peroxidase"/>
</dbReference>
<protein>
    <recommendedName>
        <fullName evidence="5">Glutathione peroxidase</fullName>
    </recommendedName>
</protein>
<dbReference type="EMBL" id="JASJQH010007672">
    <property type="protein sequence ID" value="KAK9703024.1"/>
    <property type="molecule type" value="Genomic_DNA"/>
</dbReference>
<dbReference type="PROSITE" id="PS51355">
    <property type="entry name" value="GLUTATHIONE_PEROXID_3"/>
    <property type="match status" value="1"/>
</dbReference>
<comment type="catalytic activity">
    <reaction evidence="4">
        <text>a hydroperoxide + [thioredoxin]-dithiol = an alcohol + [thioredoxin]-disulfide + H2O</text>
        <dbReference type="Rhea" id="RHEA:62620"/>
        <dbReference type="Rhea" id="RHEA-COMP:10698"/>
        <dbReference type="Rhea" id="RHEA-COMP:10700"/>
        <dbReference type="ChEBI" id="CHEBI:15377"/>
        <dbReference type="ChEBI" id="CHEBI:29950"/>
        <dbReference type="ChEBI" id="CHEBI:30879"/>
        <dbReference type="ChEBI" id="CHEBI:35924"/>
        <dbReference type="ChEBI" id="CHEBI:50058"/>
        <dbReference type="EC" id="1.11.1.24"/>
    </reaction>
</comment>
<organism evidence="7 8">
    <name type="scientific">Basidiobolus ranarum</name>
    <dbReference type="NCBI Taxonomy" id="34480"/>
    <lineage>
        <taxon>Eukaryota</taxon>
        <taxon>Fungi</taxon>
        <taxon>Fungi incertae sedis</taxon>
        <taxon>Zoopagomycota</taxon>
        <taxon>Entomophthoromycotina</taxon>
        <taxon>Basidiobolomycetes</taxon>
        <taxon>Basidiobolales</taxon>
        <taxon>Basidiobolaceae</taxon>
        <taxon>Basidiobolus</taxon>
    </lineage>
</organism>
<comment type="similarity">
    <text evidence="1 5">Belongs to the glutathione peroxidase family.</text>
</comment>
<evidence type="ECO:0000259" key="6">
    <source>
        <dbReference type="PROSITE" id="PS51352"/>
    </source>
</evidence>
<keyword evidence="8" id="KW-1185">Reference proteome</keyword>
<gene>
    <name evidence="7" type="ORF">K7432_010941</name>
</gene>
<keyword evidence="2 5" id="KW-0575">Peroxidase</keyword>
<proteinExistence type="inferred from homology"/>
<evidence type="ECO:0000256" key="5">
    <source>
        <dbReference type="RuleBase" id="RU000499"/>
    </source>
</evidence>
<dbReference type="PIRSF" id="PIRSF000303">
    <property type="entry name" value="Glutathion_perox"/>
    <property type="match status" value="1"/>
</dbReference>
<dbReference type="InterPro" id="IPR029759">
    <property type="entry name" value="GPX_AS"/>
</dbReference>
<reference evidence="7 8" key="1">
    <citation type="submission" date="2023-04" db="EMBL/GenBank/DDBJ databases">
        <title>Genome of Basidiobolus ranarum AG-B5.</title>
        <authorList>
            <person name="Stajich J.E."/>
            <person name="Carter-House D."/>
            <person name="Gryganskyi A."/>
        </authorList>
    </citation>
    <scope>NUCLEOTIDE SEQUENCE [LARGE SCALE GENOMIC DNA]</scope>
    <source>
        <strain evidence="7 8">AG-B5</strain>
    </source>
</reference>
<dbReference type="InterPro" id="IPR013766">
    <property type="entry name" value="Thioredoxin_domain"/>
</dbReference>